<keyword evidence="1" id="KW-1133">Transmembrane helix</keyword>
<dbReference type="Proteomes" id="UP000198640">
    <property type="component" value="Unassembled WGS sequence"/>
</dbReference>
<reference evidence="2 3" key="1">
    <citation type="submission" date="2016-10" db="EMBL/GenBank/DDBJ databases">
        <authorList>
            <person name="de Groot N.N."/>
        </authorList>
    </citation>
    <scope>NUCLEOTIDE SEQUENCE [LARGE SCALE GENOMIC DNA]</scope>
    <source>
        <strain evidence="2 3">Nm1</strain>
    </source>
</reference>
<evidence type="ECO:0000256" key="1">
    <source>
        <dbReference type="SAM" id="Phobius"/>
    </source>
</evidence>
<gene>
    <name evidence="2" type="ORF">SAMN05421881_100448</name>
</gene>
<sequence length="40" mass="4507">MYLSESLLTLLVITACLGTALAPIILLLLYKRDLKDKSLW</sequence>
<evidence type="ECO:0000313" key="2">
    <source>
        <dbReference type="EMBL" id="SDX61242.1"/>
    </source>
</evidence>
<dbReference type="EMBL" id="FNOY01000004">
    <property type="protein sequence ID" value="SDX61242.1"/>
    <property type="molecule type" value="Genomic_DNA"/>
</dbReference>
<protein>
    <submittedName>
        <fullName evidence="2">Uncharacterized protein</fullName>
    </submittedName>
</protein>
<organism evidence="2 3">
    <name type="scientific">Nitrosomonas halophila</name>
    <dbReference type="NCBI Taxonomy" id="44576"/>
    <lineage>
        <taxon>Bacteria</taxon>
        <taxon>Pseudomonadati</taxon>
        <taxon>Pseudomonadota</taxon>
        <taxon>Betaproteobacteria</taxon>
        <taxon>Nitrosomonadales</taxon>
        <taxon>Nitrosomonadaceae</taxon>
        <taxon>Nitrosomonas</taxon>
    </lineage>
</organism>
<proteinExistence type="predicted"/>
<accession>A0A1H3D424</accession>
<keyword evidence="3" id="KW-1185">Reference proteome</keyword>
<name>A0A1H3D424_9PROT</name>
<keyword evidence="1" id="KW-0472">Membrane</keyword>
<keyword evidence="1" id="KW-0812">Transmembrane</keyword>
<feature type="transmembrane region" description="Helical" evidence="1">
    <location>
        <begin position="6"/>
        <end position="30"/>
    </location>
</feature>
<dbReference type="AlphaFoldDB" id="A0A1H3D424"/>
<evidence type="ECO:0000313" key="3">
    <source>
        <dbReference type="Proteomes" id="UP000198640"/>
    </source>
</evidence>